<dbReference type="PANTHER" id="PTHR35046:SF23">
    <property type="entry name" value="NUCLEOTIDYLTRANSFERASE, RIBONUCLEASE H"/>
    <property type="match status" value="1"/>
</dbReference>
<evidence type="ECO:0000313" key="3">
    <source>
        <dbReference type="Proteomes" id="UP000015106"/>
    </source>
</evidence>
<name>A0A8R7JY48_TRIUA</name>
<dbReference type="Gramene" id="TuG1812G0100001570.01.T01">
    <property type="protein sequence ID" value="TuG1812G0100001570.01.T01.cds464470"/>
    <property type="gene ID" value="TuG1812G0100001570.01"/>
</dbReference>
<dbReference type="CDD" id="cd00303">
    <property type="entry name" value="retropepsin_like"/>
    <property type="match status" value="1"/>
</dbReference>
<reference evidence="2" key="3">
    <citation type="submission" date="2022-06" db="UniProtKB">
        <authorList>
            <consortium name="EnsemblPlants"/>
        </authorList>
    </citation>
    <scope>IDENTIFICATION</scope>
</reference>
<feature type="transmembrane region" description="Helical" evidence="1">
    <location>
        <begin position="172"/>
        <end position="191"/>
    </location>
</feature>
<dbReference type="InterPro" id="IPR021109">
    <property type="entry name" value="Peptidase_aspartic_dom_sf"/>
</dbReference>
<keyword evidence="3" id="KW-1185">Reference proteome</keyword>
<organism evidence="2 3">
    <name type="scientific">Triticum urartu</name>
    <name type="common">Red wild einkorn</name>
    <name type="synonym">Crithodium urartu</name>
    <dbReference type="NCBI Taxonomy" id="4572"/>
    <lineage>
        <taxon>Eukaryota</taxon>
        <taxon>Viridiplantae</taxon>
        <taxon>Streptophyta</taxon>
        <taxon>Embryophyta</taxon>
        <taxon>Tracheophyta</taxon>
        <taxon>Spermatophyta</taxon>
        <taxon>Magnoliopsida</taxon>
        <taxon>Liliopsida</taxon>
        <taxon>Poales</taxon>
        <taxon>Poaceae</taxon>
        <taxon>BOP clade</taxon>
        <taxon>Pooideae</taxon>
        <taxon>Triticodae</taxon>
        <taxon>Triticeae</taxon>
        <taxon>Triticinae</taxon>
        <taxon>Triticum</taxon>
    </lineage>
</organism>
<keyword evidence="1" id="KW-0812">Transmembrane</keyword>
<evidence type="ECO:0000256" key="1">
    <source>
        <dbReference type="SAM" id="Phobius"/>
    </source>
</evidence>
<feature type="transmembrane region" description="Helical" evidence="1">
    <location>
        <begin position="133"/>
        <end position="152"/>
    </location>
</feature>
<dbReference type="EnsemblPlants" id="TuG1812G0100001570.01.T01">
    <property type="protein sequence ID" value="TuG1812G0100001570.01.T01.cds464470"/>
    <property type="gene ID" value="TuG1812G0100001570.01"/>
</dbReference>
<proteinExistence type="predicted"/>
<keyword evidence="1" id="KW-0472">Membrane</keyword>
<reference evidence="2" key="2">
    <citation type="submission" date="2018-03" db="EMBL/GenBank/DDBJ databases">
        <title>The Triticum urartu genome reveals the dynamic nature of wheat genome evolution.</title>
        <authorList>
            <person name="Ling H."/>
            <person name="Ma B."/>
            <person name="Shi X."/>
            <person name="Liu H."/>
            <person name="Dong L."/>
            <person name="Sun H."/>
            <person name="Cao Y."/>
            <person name="Gao Q."/>
            <person name="Zheng S."/>
            <person name="Li Y."/>
            <person name="Yu Y."/>
            <person name="Du H."/>
            <person name="Qi M."/>
            <person name="Li Y."/>
            <person name="Yu H."/>
            <person name="Cui Y."/>
            <person name="Wang N."/>
            <person name="Chen C."/>
            <person name="Wu H."/>
            <person name="Zhao Y."/>
            <person name="Zhang J."/>
            <person name="Li Y."/>
            <person name="Zhou W."/>
            <person name="Zhang B."/>
            <person name="Hu W."/>
            <person name="Eijk M."/>
            <person name="Tang J."/>
            <person name="Witsenboer H."/>
            <person name="Zhao S."/>
            <person name="Li Z."/>
            <person name="Zhang A."/>
            <person name="Wang D."/>
            <person name="Liang C."/>
        </authorList>
    </citation>
    <scope>NUCLEOTIDE SEQUENCE [LARGE SCALE GENOMIC DNA]</scope>
    <source>
        <strain evidence="2">cv. G1812</strain>
    </source>
</reference>
<accession>A0A8R7JY48</accession>
<dbReference type="PANTHER" id="PTHR35046">
    <property type="entry name" value="ZINC KNUCKLE (CCHC-TYPE) FAMILY PROTEIN"/>
    <property type="match status" value="1"/>
</dbReference>
<evidence type="ECO:0000313" key="2">
    <source>
        <dbReference type="EnsemblPlants" id="TuG1812G0100001570.01.T01.cds464470"/>
    </source>
</evidence>
<protein>
    <submittedName>
        <fullName evidence="2">Uncharacterized protein</fullName>
    </submittedName>
</protein>
<keyword evidence="1" id="KW-1133">Transmembrane helix</keyword>
<sequence>MIVTEDGGYESASDYDEETLALITREEHGGDDSDHETQYMAPEDADRYECLVAQRVLSVQVTQAEQNQRHNLFHTKGVVKERSVRVIIDGGSCNNLASMEMVEKLSLTTRPHPHPYYIQWFNNSGKVKVTRTVRVHLVSLHMLIMLIVMWYLCKHVPYYLVDHGNLIKILYTMVEPISILLFITIKILLCFL</sequence>
<dbReference type="Gene3D" id="2.40.70.10">
    <property type="entry name" value="Acid Proteases"/>
    <property type="match status" value="1"/>
</dbReference>
<dbReference type="AlphaFoldDB" id="A0A8R7JY48"/>
<reference evidence="3" key="1">
    <citation type="journal article" date="2013" name="Nature">
        <title>Draft genome of the wheat A-genome progenitor Triticum urartu.</title>
        <authorList>
            <person name="Ling H.Q."/>
            <person name="Zhao S."/>
            <person name="Liu D."/>
            <person name="Wang J."/>
            <person name="Sun H."/>
            <person name="Zhang C."/>
            <person name="Fan H."/>
            <person name="Li D."/>
            <person name="Dong L."/>
            <person name="Tao Y."/>
            <person name="Gao C."/>
            <person name="Wu H."/>
            <person name="Li Y."/>
            <person name="Cui Y."/>
            <person name="Guo X."/>
            <person name="Zheng S."/>
            <person name="Wang B."/>
            <person name="Yu K."/>
            <person name="Liang Q."/>
            <person name="Yang W."/>
            <person name="Lou X."/>
            <person name="Chen J."/>
            <person name="Feng M."/>
            <person name="Jian J."/>
            <person name="Zhang X."/>
            <person name="Luo G."/>
            <person name="Jiang Y."/>
            <person name="Liu J."/>
            <person name="Wang Z."/>
            <person name="Sha Y."/>
            <person name="Zhang B."/>
            <person name="Wu H."/>
            <person name="Tang D."/>
            <person name="Shen Q."/>
            <person name="Xue P."/>
            <person name="Zou S."/>
            <person name="Wang X."/>
            <person name="Liu X."/>
            <person name="Wang F."/>
            <person name="Yang Y."/>
            <person name="An X."/>
            <person name="Dong Z."/>
            <person name="Zhang K."/>
            <person name="Zhang X."/>
            <person name="Luo M.C."/>
            <person name="Dvorak J."/>
            <person name="Tong Y."/>
            <person name="Wang J."/>
            <person name="Yang H."/>
            <person name="Li Z."/>
            <person name="Wang D."/>
            <person name="Zhang A."/>
            <person name="Wang J."/>
        </authorList>
    </citation>
    <scope>NUCLEOTIDE SEQUENCE</scope>
    <source>
        <strain evidence="3">cv. G1812</strain>
    </source>
</reference>
<dbReference type="Proteomes" id="UP000015106">
    <property type="component" value="Chromosome 1"/>
</dbReference>